<reference evidence="5" key="1">
    <citation type="submission" date="2023-03" db="EMBL/GenBank/DDBJ databases">
        <title>Genetic diversity of Bacillus cereus sensu lato isolates from Slovenia.</title>
        <authorList>
            <person name="Abdelli M."/>
        </authorList>
    </citation>
    <scope>NUCLEOTIDE SEQUENCE</scope>
    <source>
        <strain evidence="5">SIBC39</strain>
    </source>
</reference>
<dbReference type="Gene3D" id="1.10.10.10">
    <property type="entry name" value="Winged helix-like DNA-binding domain superfamily/Winged helix DNA-binding domain"/>
    <property type="match status" value="1"/>
</dbReference>
<evidence type="ECO:0000259" key="4">
    <source>
        <dbReference type="PROSITE" id="PS50949"/>
    </source>
</evidence>
<evidence type="ECO:0000256" key="1">
    <source>
        <dbReference type="ARBA" id="ARBA00023015"/>
    </source>
</evidence>
<dbReference type="RefSeq" id="WP_277617116.1">
    <property type="nucleotide sequence ID" value="NZ_JARPRP010000029.1"/>
</dbReference>
<comment type="caution">
    <text evidence="5">The sequence shown here is derived from an EMBL/GenBank/DDBJ whole genome shotgun (WGS) entry which is preliminary data.</text>
</comment>
<keyword evidence="1" id="KW-0805">Transcription regulation</keyword>
<name>A0AAJ1K6M6_9BACI</name>
<dbReference type="GO" id="GO:0003700">
    <property type="term" value="F:DNA-binding transcription factor activity"/>
    <property type="evidence" value="ECO:0007669"/>
    <property type="project" value="InterPro"/>
</dbReference>
<dbReference type="GO" id="GO:0003677">
    <property type="term" value="F:DNA binding"/>
    <property type="evidence" value="ECO:0007669"/>
    <property type="project" value="UniProtKB-KW"/>
</dbReference>
<sequence>MAQTLAEVAYLAIKKKIIKGEYASGIHLVEAQLTKDLGMSRTPIRNALSRLVSEGFLIYQNHCGITVAKLDTSFEDLLDFLEIRQIFIMQSIKKAEIKSVKFDILKLKRSFNEYKDALKDDDVEKFYLNLWKIHDILLFPAQNRIMLEVMKSLQSKMLLGSTKYTYMKRKPYLQEQIELFELFIENLEEENFKGAILLVDKITRAIIMSLL</sequence>
<dbReference type="PANTHER" id="PTHR43537">
    <property type="entry name" value="TRANSCRIPTIONAL REGULATOR, GNTR FAMILY"/>
    <property type="match status" value="1"/>
</dbReference>
<dbReference type="PANTHER" id="PTHR43537:SF45">
    <property type="entry name" value="GNTR FAMILY REGULATORY PROTEIN"/>
    <property type="match status" value="1"/>
</dbReference>
<gene>
    <name evidence="5" type="ORF">P6U19_24130</name>
</gene>
<dbReference type="InterPro" id="IPR000524">
    <property type="entry name" value="Tscrpt_reg_HTH_GntR"/>
</dbReference>
<evidence type="ECO:0000256" key="3">
    <source>
        <dbReference type="ARBA" id="ARBA00023163"/>
    </source>
</evidence>
<dbReference type="SMART" id="SM00345">
    <property type="entry name" value="HTH_GNTR"/>
    <property type="match status" value="1"/>
</dbReference>
<dbReference type="EMBL" id="JARPRR010000027">
    <property type="protein sequence ID" value="MDG0955671.1"/>
    <property type="molecule type" value="Genomic_DNA"/>
</dbReference>
<accession>A0AAJ1K6M6</accession>
<dbReference type="Proteomes" id="UP001216801">
    <property type="component" value="Unassembled WGS sequence"/>
</dbReference>
<dbReference type="InterPro" id="IPR008920">
    <property type="entry name" value="TF_FadR/GntR_C"/>
</dbReference>
<dbReference type="AlphaFoldDB" id="A0AAJ1K6M6"/>
<keyword evidence="3" id="KW-0804">Transcription</keyword>
<evidence type="ECO:0000313" key="6">
    <source>
        <dbReference type="Proteomes" id="UP001216801"/>
    </source>
</evidence>
<dbReference type="InterPro" id="IPR036388">
    <property type="entry name" value="WH-like_DNA-bd_sf"/>
</dbReference>
<feature type="domain" description="HTH gntR-type" evidence="4">
    <location>
        <begin position="3"/>
        <end position="70"/>
    </location>
</feature>
<dbReference type="SUPFAM" id="SSF46785">
    <property type="entry name" value="Winged helix' DNA-binding domain"/>
    <property type="match status" value="1"/>
</dbReference>
<dbReference type="SUPFAM" id="SSF48008">
    <property type="entry name" value="GntR ligand-binding domain-like"/>
    <property type="match status" value="1"/>
</dbReference>
<dbReference type="InterPro" id="IPR036390">
    <property type="entry name" value="WH_DNA-bd_sf"/>
</dbReference>
<evidence type="ECO:0000256" key="2">
    <source>
        <dbReference type="ARBA" id="ARBA00023125"/>
    </source>
</evidence>
<dbReference type="PROSITE" id="PS50949">
    <property type="entry name" value="HTH_GNTR"/>
    <property type="match status" value="1"/>
</dbReference>
<dbReference type="Pfam" id="PF00392">
    <property type="entry name" value="GntR"/>
    <property type="match status" value="1"/>
</dbReference>
<organism evidence="5 6">
    <name type="scientific">Bacillus paranthracis</name>
    <dbReference type="NCBI Taxonomy" id="2026186"/>
    <lineage>
        <taxon>Bacteria</taxon>
        <taxon>Bacillati</taxon>
        <taxon>Bacillota</taxon>
        <taxon>Bacilli</taxon>
        <taxon>Bacillales</taxon>
        <taxon>Bacillaceae</taxon>
        <taxon>Bacillus</taxon>
        <taxon>Bacillus cereus group</taxon>
    </lineage>
</organism>
<proteinExistence type="predicted"/>
<keyword evidence="2" id="KW-0238">DNA-binding</keyword>
<evidence type="ECO:0000313" key="5">
    <source>
        <dbReference type="EMBL" id="MDG0955671.1"/>
    </source>
</evidence>
<protein>
    <submittedName>
        <fullName evidence="5">GntR family transcriptional regulator</fullName>
    </submittedName>
</protein>